<dbReference type="Gene3D" id="1.10.287.130">
    <property type="match status" value="1"/>
</dbReference>
<dbReference type="PROSITE" id="PS50109">
    <property type="entry name" value="HIS_KIN"/>
    <property type="match status" value="1"/>
</dbReference>
<dbReference type="InterPro" id="IPR035965">
    <property type="entry name" value="PAS-like_dom_sf"/>
</dbReference>
<keyword evidence="4" id="KW-0418">Kinase</keyword>
<evidence type="ECO:0000256" key="3">
    <source>
        <dbReference type="ARBA" id="ARBA00022553"/>
    </source>
</evidence>
<dbReference type="Pfam" id="PF00512">
    <property type="entry name" value="HisKA"/>
    <property type="match status" value="1"/>
</dbReference>
<dbReference type="InterPro" id="IPR005467">
    <property type="entry name" value="His_kinase_dom"/>
</dbReference>
<dbReference type="SUPFAM" id="SSF52172">
    <property type="entry name" value="CheY-like"/>
    <property type="match status" value="2"/>
</dbReference>
<dbReference type="Gene3D" id="3.40.50.2300">
    <property type="match status" value="2"/>
</dbReference>
<dbReference type="CDD" id="cd16922">
    <property type="entry name" value="HATPase_EvgS-ArcB-TorS-like"/>
    <property type="match status" value="1"/>
</dbReference>
<dbReference type="NCBIfam" id="TIGR00229">
    <property type="entry name" value="sensory_box"/>
    <property type="match status" value="1"/>
</dbReference>
<dbReference type="SUPFAM" id="SSF55874">
    <property type="entry name" value="ATPase domain of HSP90 chaperone/DNA topoisomerase II/histidine kinase"/>
    <property type="match status" value="1"/>
</dbReference>
<name>A0ABU5TWA1_9CYAN</name>
<feature type="modified residue" description="4-aspartylphosphate" evidence="6">
    <location>
        <position position="593"/>
    </location>
</feature>
<evidence type="ECO:0000259" key="11">
    <source>
        <dbReference type="PROSITE" id="PS50113"/>
    </source>
</evidence>
<dbReference type="PROSITE" id="PS50112">
    <property type="entry name" value="PAS"/>
    <property type="match status" value="1"/>
</dbReference>
<dbReference type="CDD" id="cd00156">
    <property type="entry name" value="REC"/>
    <property type="match status" value="1"/>
</dbReference>
<evidence type="ECO:0000256" key="5">
    <source>
        <dbReference type="ARBA" id="ARBA00023012"/>
    </source>
</evidence>
<dbReference type="InterPro" id="IPR000700">
    <property type="entry name" value="PAS-assoc_C"/>
</dbReference>
<dbReference type="InterPro" id="IPR001789">
    <property type="entry name" value="Sig_transdc_resp-reg_receiver"/>
</dbReference>
<evidence type="ECO:0000256" key="7">
    <source>
        <dbReference type="SAM" id="Coils"/>
    </source>
</evidence>
<keyword evidence="7" id="KW-0175">Coiled coil</keyword>
<evidence type="ECO:0000259" key="8">
    <source>
        <dbReference type="PROSITE" id="PS50109"/>
    </source>
</evidence>
<dbReference type="Pfam" id="PF00072">
    <property type="entry name" value="Response_reg"/>
    <property type="match status" value="2"/>
</dbReference>
<dbReference type="InterPro" id="IPR004358">
    <property type="entry name" value="Sig_transdc_His_kin-like_C"/>
</dbReference>
<organism evidence="12 13">
    <name type="scientific">Limnoraphis robusta CCNP1315</name>
    <dbReference type="NCBI Taxonomy" id="3110306"/>
    <lineage>
        <taxon>Bacteria</taxon>
        <taxon>Bacillati</taxon>
        <taxon>Cyanobacteriota</taxon>
        <taxon>Cyanophyceae</taxon>
        <taxon>Oscillatoriophycideae</taxon>
        <taxon>Oscillatoriales</taxon>
        <taxon>Sirenicapillariaceae</taxon>
        <taxon>Limnoraphis</taxon>
    </lineage>
</organism>
<dbReference type="SMART" id="SM00448">
    <property type="entry name" value="REC"/>
    <property type="match status" value="2"/>
</dbReference>
<keyword evidence="4" id="KW-0808">Transferase</keyword>
<dbReference type="SMART" id="SM00091">
    <property type="entry name" value="PAS"/>
    <property type="match status" value="1"/>
</dbReference>
<dbReference type="PROSITE" id="PS50110">
    <property type="entry name" value="RESPONSE_REGULATORY"/>
    <property type="match status" value="2"/>
</dbReference>
<dbReference type="PANTHER" id="PTHR43547:SF2">
    <property type="entry name" value="HYBRID SIGNAL TRANSDUCTION HISTIDINE KINASE C"/>
    <property type="match status" value="1"/>
</dbReference>
<dbReference type="PRINTS" id="PR00344">
    <property type="entry name" value="BCTRLSENSOR"/>
</dbReference>
<feature type="domain" description="Response regulatory" evidence="9">
    <location>
        <begin position="544"/>
        <end position="662"/>
    </location>
</feature>
<dbReference type="CDD" id="cd00130">
    <property type="entry name" value="PAS"/>
    <property type="match status" value="1"/>
</dbReference>
<dbReference type="InterPro" id="IPR036890">
    <property type="entry name" value="HATPase_C_sf"/>
</dbReference>
<feature type="domain" description="Response regulatory" evidence="9">
    <location>
        <begin position="20"/>
        <end position="136"/>
    </location>
</feature>
<comment type="catalytic activity">
    <reaction evidence="1">
        <text>ATP + protein L-histidine = ADP + protein N-phospho-L-histidine.</text>
        <dbReference type="EC" id="2.7.13.3"/>
    </reaction>
</comment>
<dbReference type="Pfam" id="PF08448">
    <property type="entry name" value="PAS_4"/>
    <property type="match status" value="1"/>
</dbReference>
<sequence length="666" mass="73980">MHALWNTLSVKVPSPAPMLQILLLEDDPVDVELIQTTLKSGGIEANLICVTRRSDFSEILKTQLPDLILSDYVLPSFDGIAALKIAQEFCPQVPFIMVSGMLGEERAIETLKQGATDYVLKQRLERLVPSAKRALRESQERLERLRVEETLRQTDDLLRAIVDASPVGIITLNPQKKVIAWNIASERIYGWQSQEVINQALPVIPPEEQNQFDRLFQQALQNHTLTNYEFQHLGKNKDLIEISVSLAPLHNAQGNVCGVVMTAIDITTRKRIEAERFNLLKREQTARAEAEAANRVKDEFLAVLSHELRTPLNSILGWITLIQRGKLNKVTFDQALEVIERNASLQTQLIEDLLDISRISRGKLSLSIDSVNLIELMQTTAETLRPAADAKSISMELFLDSSVGIITGDANRLQQIFWNLFSNAIKFTPPNGSVTVRLKKTEDSYAKIQVIDSGIGIEPNFLPYVFEYFRQADASTTRSQGGLGLGLAISRHLVELHGGTIDVESQGKGKGTTFTVMLPIQVMQSDGDQPDKLIDNGLSLQDVKIMVVEDQADARELIRLILEQQGAQVIEASSSKQALEIIKESIPDVLISDIGMPDEDGYSFLKKVRSLPQDQGGNIPALALTAYTKEEDRQQAIAAGFQMHLGKPLDITELVQAVFQLSPKTA</sequence>
<dbReference type="PROSITE" id="PS50113">
    <property type="entry name" value="PAC"/>
    <property type="match status" value="1"/>
</dbReference>
<dbReference type="SMART" id="SM00388">
    <property type="entry name" value="HisKA"/>
    <property type="match status" value="1"/>
</dbReference>
<dbReference type="SUPFAM" id="SSF47384">
    <property type="entry name" value="Homodimeric domain of signal transducing histidine kinase"/>
    <property type="match status" value="1"/>
</dbReference>
<feature type="modified residue" description="4-aspartylphosphate" evidence="6">
    <location>
        <position position="71"/>
    </location>
</feature>
<dbReference type="EC" id="2.7.13.3" evidence="2"/>
<dbReference type="PANTHER" id="PTHR43547">
    <property type="entry name" value="TWO-COMPONENT HISTIDINE KINASE"/>
    <property type="match status" value="1"/>
</dbReference>
<dbReference type="InterPro" id="IPR036097">
    <property type="entry name" value="HisK_dim/P_sf"/>
</dbReference>
<dbReference type="CDD" id="cd00082">
    <property type="entry name" value="HisKA"/>
    <property type="match status" value="1"/>
</dbReference>
<dbReference type="InterPro" id="IPR003661">
    <property type="entry name" value="HisK_dim/P_dom"/>
</dbReference>
<proteinExistence type="predicted"/>
<dbReference type="SUPFAM" id="SSF55785">
    <property type="entry name" value="PYP-like sensor domain (PAS domain)"/>
    <property type="match status" value="1"/>
</dbReference>
<evidence type="ECO:0000256" key="4">
    <source>
        <dbReference type="ARBA" id="ARBA00022777"/>
    </source>
</evidence>
<evidence type="ECO:0000313" key="13">
    <source>
        <dbReference type="Proteomes" id="UP001301728"/>
    </source>
</evidence>
<evidence type="ECO:0000256" key="2">
    <source>
        <dbReference type="ARBA" id="ARBA00012438"/>
    </source>
</evidence>
<gene>
    <name evidence="12" type="ORF">VB854_09455</name>
</gene>
<accession>A0ABU5TWA1</accession>
<evidence type="ECO:0000259" key="10">
    <source>
        <dbReference type="PROSITE" id="PS50112"/>
    </source>
</evidence>
<evidence type="ECO:0000313" key="12">
    <source>
        <dbReference type="EMBL" id="MEA5519176.1"/>
    </source>
</evidence>
<dbReference type="InterPro" id="IPR003594">
    <property type="entry name" value="HATPase_dom"/>
</dbReference>
<dbReference type="RefSeq" id="WP_323274641.1">
    <property type="nucleotide sequence ID" value="NZ_JAYGHT010000023.1"/>
</dbReference>
<evidence type="ECO:0000256" key="6">
    <source>
        <dbReference type="PROSITE-ProRule" id="PRU00169"/>
    </source>
</evidence>
<dbReference type="InterPro" id="IPR013656">
    <property type="entry name" value="PAS_4"/>
</dbReference>
<dbReference type="Proteomes" id="UP001301728">
    <property type="component" value="Unassembled WGS sequence"/>
</dbReference>
<dbReference type="CDD" id="cd17580">
    <property type="entry name" value="REC_2_DhkD-like"/>
    <property type="match status" value="1"/>
</dbReference>
<keyword evidence="3 6" id="KW-0597">Phosphoprotein</keyword>
<dbReference type="InterPro" id="IPR000014">
    <property type="entry name" value="PAS"/>
</dbReference>
<dbReference type="InterPro" id="IPR011006">
    <property type="entry name" value="CheY-like_superfamily"/>
</dbReference>
<protein>
    <recommendedName>
        <fullName evidence="2">histidine kinase</fullName>
        <ecNumber evidence="2">2.7.13.3</ecNumber>
    </recommendedName>
</protein>
<reference evidence="12 13" key="1">
    <citation type="submission" date="2023-12" db="EMBL/GenBank/DDBJ databases">
        <title>Baltic Sea Cyanobacteria.</title>
        <authorList>
            <person name="Delbaje E."/>
            <person name="Fewer D.P."/>
            <person name="Shishido T.K."/>
        </authorList>
    </citation>
    <scope>NUCLEOTIDE SEQUENCE [LARGE SCALE GENOMIC DNA]</scope>
    <source>
        <strain evidence="12 13">CCNP 1315</strain>
    </source>
</reference>
<keyword evidence="5" id="KW-0902">Two-component regulatory system</keyword>
<keyword evidence="13" id="KW-1185">Reference proteome</keyword>
<dbReference type="Gene3D" id="3.30.565.10">
    <property type="entry name" value="Histidine kinase-like ATPase, C-terminal domain"/>
    <property type="match status" value="1"/>
</dbReference>
<feature type="domain" description="PAC" evidence="11">
    <location>
        <begin position="226"/>
        <end position="278"/>
    </location>
</feature>
<dbReference type="SMART" id="SM00387">
    <property type="entry name" value="HATPase_c"/>
    <property type="match status" value="1"/>
</dbReference>
<evidence type="ECO:0000256" key="1">
    <source>
        <dbReference type="ARBA" id="ARBA00000085"/>
    </source>
</evidence>
<feature type="domain" description="PAS" evidence="10">
    <location>
        <begin position="154"/>
        <end position="223"/>
    </location>
</feature>
<dbReference type="Gene3D" id="3.30.450.20">
    <property type="entry name" value="PAS domain"/>
    <property type="match status" value="1"/>
</dbReference>
<dbReference type="EMBL" id="JAYGHT010000023">
    <property type="protein sequence ID" value="MEA5519176.1"/>
    <property type="molecule type" value="Genomic_DNA"/>
</dbReference>
<feature type="domain" description="Histidine kinase" evidence="8">
    <location>
        <begin position="303"/>
        <end position="522"/>
    </location>
</feature>
<dbReference type="Pfam" id="PF02518">
    <property type="entry name" value="HATPase_c"/>
    <property type="match status" value="1"/>
</dbReference>
<comment type="caution">
    <text evidence="12">The sequence shown here is derived from an EMBL/GenBank/DDBJ whole genome shotgun (WGS) entry which is preliminary data.</text>
</comment>
<evidence type="ECO:0000259" key="9">
    <source>
        <dbReference type="PROSITE" id="PS50110"/>
    </source>
</evidence>
<feature type="coiled-coil region" evidence="7">
    <location>
        <begin position="121"/>
        <end position="148"/>
    </location>
</feature>